<evidence type="ECO:0000313" key="2">
    <source>
        <dbReference type="Proteomes" id="UP001221519"/>
    </source>
</evidence>
<keyword evidence="1" id="KW-0614">Plasmid</keyword>
<sequence>MKYNPTLLNVFNLNKFDPRELTYSEKMLVEEYLGEILEEQYSGDIQEIIHYQDKRITFSEDSEGFKLPLANDLPLEYNLWNINSLFAYGEADMELVAVLENPENTMNQVMVSMY</sequence>
<reference evidence="1 2" key="1">
    <citation type="submission" date="2023-02" db="EMBL/GenBank/DDBJ databases">
        <title>Pathogen: clinical or host-associated sample.</title>
        <authorList>
            <person name="Hergert J."/>
            <person name="Casey R."/>
            <person name="Wagner J."/>
            <person name="Young E.L."/>
            <person name="Oakeson K.F."/>
        </authorList>
    </citation>
    <scope>NUCLEOTIDE SEQUENCE [LARGE SCALE GENOMIC DNA]</scope>
    <source>
        <strain evidence="1 2">2022CK-00829</strain>
        <plasmid evidence="1 2">unnamed1</plasmid>
    </source>
</reference>
<dbReference type="Proteomes" id="UP001221519">
    <property type="component" value="Plasmid unnamed1"/>
</dbReference>
<name>A0ABY7XGS5_9BACL</name>
<dbReference type="EMBL" id="CP118109">
    <property type="protein sequence ID" value="WDI05032.1"/>
    <property type="molecule type" value="Genomic_DNA"/>
</dbReference>
<dbReference type="RefSeq" id="WP_274338654.1">
    <property type="nucleotide sequence ID" value="NZ_CP118109.1"/>
</dbReference>
<geneLocation type="plasmid" evidence="1 2">
    <name>unnamed1</name>
</geneLocation>
<protein>
    <submittedName>
        <fullName evidence="1">Uncharacterized protein</fullName>
    </submittedName>
</protein>
<organism evidence="1 2">
    <name type="scientific">Paenibacillus urinalis</name>
    <dbReference type="NCBI Taxonomy" id="521520"/>
    <lineage>
        <taxon>Bacteria</taxon>
        <taxon>Bacillati</taxon>
        <taxon>Bacillota</taxon>
        <taxon>Bacilli</taxon>
        <taxon>Bacillales</taxon>
        <taxon>Paenibacillaceae</taxon>
        <taxon>Paenibacillus</taxon>
    </lineage>
</organism>
<accession>A0ABY7XGS5</accession>
<gene>
    <name evidence="1" type="ORF">PUW25_26040</name>
</gene>
<proteinExistence type="predicted"/>
<evidence type="ECO:0000313" key="1">
    <source>
        <dbReference type="EMBL" id="WDI05032.1"/>
    </source>
</evidence>
<keyword evidence="2" id="KW-1185">Reference proteome</keyword>